<evidence type="ECO:0000313" key="2">
    <source>
        <dbReference type="EMBL" id="CAB9508928.1"/>
    </source>
</evidence>
<name>A0A9N8HBK8_9STRA</name>
<gene>
    <name evidence="2" type="ORF">SEMRO_367_G127750.1</name>
</gene>
<dbReference type="InterPro" id="IPR002110">
    <property type="entry name" value="Ankyrin_rpt"/>
</dbReference>
<dbReference type="GO" id="GO:0046982">
    <property type="term" value="F:protein heterodimerization activity"/>
    <property type="evidence" value="ECO:0007669"/>
    <property type="project" value="InterPro"/>
</dbReference>
<dbReference type="Pfam" id="PF00023">
    <property type="entry name" value="Ank"/>
    <property type="match status" value="1"/>
</dbReference>
<protein>
    <submittedName>
        <fullName evidence="2">Uncharacterized protein</fullName>
    </submittedName>
</protein>
<sequence>MMTDSNTNNNNEVRQLLQGLLRTLRQPDLDSTRDAKTRLAQSVTEGSLTPFQIHQELLAQAVQSIPVNGYIMGTATEGFVSTGPPAGPGTLSVPDAIVQIVAQGIDTVVPGIEWTELSSDDLTTMAPLYALVLAAYRRADDMRSFLETLLVLQDDNHPNLLLTELVDGNHDRLGSPLRLAARVGAKQCVELLLQLGHANPNQRHGPSYAHYTTSILVAVLQVLQHDLVNPTQAVGAAEPVDYPGVMTALLKGGAQVHLVEAQQAMQIPNNHRAILEQLLQAGLENETLTLDDDLVALAPTAIFMDAKEQKEESSSTTQVSRLALLLPHGVDPNETIADLVVPWTTSGGESPEKVTSLLEIAIQANDVRGLQALLETGASLLDSGVLDRVLTTALSEAMLYALDNALELELSNKVTKQQVLQISPPTLSIHSGMAWVGNVPDFQTYIRNKINPPKYPKLDDQFLAARKKREALRASRTNDKVEFPDLPAQTGDWIVVTPLPTLQLVFHVDCPEDYLLGAITGAMYGGFTDGAWNPLMPPEKEMYFTGRMTFSEEDPRHVTWFMDAVPVDDGSSADDTSPVVEAMKDVAVPDASVLERLQSVSLVGTWQSNNDNPQQTAAMWTCRQEYRYGIMAGSQAFISIGYEAMDLPAEKVATVLDTVLRAKHHYHHPDASAAPFFHRTRFSTSHADYVAQVPKKRTPAEIFEHNVTNGAKYTGLDDWWGEIPPKEETRRFSPDDRIYNPETINAMLQHKFNVSMARGLEEDVTLLIDELVMMFLHTMIVPGVVKIAKDAAGEITVDTLSNQLADEGFSNDKSKDGINYHCFKRLTKLDEEANEGSQQGESASPPDDCLAPENAAALKDRIGVFLKKHVLTAEQSIENSRAMPLITEADFLERILSVCQFLVHEVLELSNNGRRDSNLPSIVPRHVRSSVSGDTELEEAFSSNLVMEFYYPAHQKQDEE</sequence>
<evidence type="ECO:0000313" key="3">
    <source>
        <dbReference type="Proteomes" id="UP001153069"/>
    </source>
</evidence>
<dbReference type="Gene3D" id="1.25.40.20">
    <property type="entry name" value="Ankyrin repeat-containing domain"/>
    <property type="match status" value="1"/>
</dbReference>
<keyword evidence="3" id="KW-1185">Reference proteome</keyword>
<organism evidence="2 3">
    <name type="scientific">Seminavis robusta</name>
    <dbReference type="NCBI Taxonomy" id="568900"/>
    <lineage>
        <taxon>Eukaryota</taxon>
        <taxon>Sar</taxon>
        <taxon>Stramenopiles</taxon>
        <taxon>Ochrophyta</taxon>
        <taxon>Bacillariophyta</taxon>
        <taxon>Bacillariophyceae</taxon>
        <taxon>Bacillariophycidae</taxon>
        <taxon>Naviculales</taxon>
        <taxon>Naviculaceae</taxon>
        <taxon>Seminavis</taxon>
    </lineage>
</organism>
<dbReference type="EMBL" id="CAICTM010000366">
    <property type="protein sequence ID" value="CAB9508928.1"/>
    <property type="molecule type" value="Genomic_DNA"/>
</dbReference>
<feature type="region of interest" description="Disordered" evidence="1">
    <location>
        <begin position="831"/>
        <end position="851"/>
    </location>
</feature>
<dbReference type="AlphaFoldDB" id="A0A9N8HBK8"/>
<dbReference type="InterPro" id="IPR036770">
    <property type="entry name" value="Ankyrin_rpt-contain_sf"/>
</dbReference>
<dbReference type="Proteomes" id="UP001153069">
    <property type="component" value="Unassembled WGS sequence"/>
</dbReference>
<proteinExistence type="predicted"/>
<accession>A0A9N8HBK8</accession>
<comment type="caution">
    <text evidence="2">The sequence shown here is derived from an EMBL/GenBank/DDBJ whole genome shotgun (WGS) entry which is preliminary data.</text>
</comment>
<dbReference type="InterPro" id="IPR009072">
    <property type="entry name" value="Histone-fold"/>
</dbReference>
<evidence type="ECO:0000256" key="1">
    <source>
        <dbReference type="SAM" id="MobiDB-lite"/>
    </source>
</evidence>
<dbReference type="Gene3D" id="1.10.20.10">
    <property type="entry name" value="Histone, subunit A"/>
    <property type="match status" value="1"/>
</dbReference>
<reference evidence="2" key="1">
    <citation type="submission" date="2020-06" db="EMBL/GenBank/DDBJ databases">
        <authorList>
            <consortium name="Plant Systems Biology data submission"/>
        </authorList>
    </citation>
    <scope>NUCLEOTIDE SEQUENCE</scope>
    <source>
        <strain evidence="2">D6</strain>
    </source>
</reference>